<dbReference type="Ensembl" id="ENSCRFT00000017829.1">
    <property type="protein sequence ID" value="ENSCRFP00000017230.1"/>
    <property type="gene ID" value="ENSCRFG00000013137.1"/>
</dbReference>
<evidence type="ECO:0000256" key="2">
    <source>
        <dbReference type="ARBA" id="ARBA00023002"/>
    </source>
</evidence>
<dbReference type="SUPFAM" id="SSF53720">
    <property type="entry name" value="ALDH-like"/>
    <property type="match status" value="1"/>
</dbReference>
<dbReference type="GO" id="GO:0006081">
    <property type="term" value="P:aldehyde metabolic process"/>
    <property type="evidence" value="ECO:0007669"/>
    <property type="project" value="InterPro"/>
</dbReference>
<evidence type="ECO:0000259" key="3">
    <source>
        <dbReference type="Pfam" id="PF00171"/>
    </source>
</evidence>
<dbReference type="GO" id="GO:0004029">
    <property type="term" value="F:aldehyde dehydrogenase (NAD+) activity"/>
    <property type="evidence" value="ECO:0007669"/>
    <property type="project" value="TreeGrafter"/>
</dbReference>
<dbReference type="GO" id="GO:0005737">
    <property type="term" value="C:cytoplasm"/>
    <property type="evidence" value="ECO:0007669"/>
    <property type="project" value="TreeGrafter"/>
</dbReference>
<dbReference type="Proteomes" id="UP000694396">
    <property type="component" value="Unplaced"/>
</dbReference>
<proteinExistence type="inferred from homology"/>
<comment type="similarity">
    <text evidence="1">Belongs to the aldehyde dehydrogenase family.</text>
</comment>
<keyword evidence="5" id="KW-1185">Reference proteome</keyword>
<dbReference type="InterPro" id="IPR015590">
    <property type="entry name" value="Aldehyde_DH_dom"/>
</dbReference>
<feature type="domain" description="Aldehyde dehydrogenase" evidence="3">
    <location>
        <begin position="15"/>
        <end position="184"/>
    </location>
</feature>
<organism evidence="4 5">
    <name type="scientific">Cyanoderma ruficeps</name>
    <name type="common">rufous-capped babbler</name>
    <dbReference type="NCBI Taxonomy" id="181631"/>
    <lineage>
        <taxon>Eukaryota</taxon>
        <taxon>Metazoa</taxon>
        <taxon>Chordata</taxon>
        <taxon>Craniata</taxon>
        <taxon>Vertebrata</taxon>
        <taxon>Euteleostomi</taxon>
        <taxon>Archelosauria</taxon>
        <taxon>Archosauria</taxon>
        <taxon>Dinosauria</taxon>
        <taxon>Saurischia</taxon>
        <taxon>Theropoda</taxon>
        <taxon>Coelurosauria</taxon>
        <taxon>Aves</taxon>
        <taxon>Neognathae</taxon>
        <taxon>Neoaves</taxon>
        <taxon>Telluraves</taxon>
        <taxon>Australaves</taxon>
        <taxon>Passeriformes</taxon>
        <taxon>Sylvioidea</taxon>
        <taxon>Timaliidae</taxon>
        <taxon>Cyanoderma</taxon>
    </lineage>
</organism>
<dbReference type="InterPro" id="IPR012394">
    <property type="entry name" value="Aldehyde_DH_NAD(P)"/>
</dbReference>
<dbReference type="Pfam" id="PF00171">
    <property type="entry name" value="Aldedh"/>
    <property type="match status" value="1"/>
</dbReference>
<dbReference type="InterPro" id="IPR016161">
    <property type="entry name" value="Ald_DH/histidinol_DH"/>
</dbReference>
<reference evidence="4" key="2">
    <citation type="submission" date="2025-09" db="UniProtKB">
        <authorList>
            <consortium name="Ensembl"/>
        </authorList>
    </citation>
    <scope>IDENTIFICATION</scope>
</reference>
<sequence length="244" mass="27018">MGLVHLRASWLSGKTRPMEYRVAQLEALGRFLDDKKQQILEATASDLGKPPFEAELSEIFLCKNELHETLNNLSRWMKDEHVDKNLAMQLDSAFIRKDPYGVVLIIAPWNYPIHLCLVPLIGAIAAGNCVIVKPSEVSKKTERIVAEALPTYLDKDCFAVVTGGVQETTRLLENKFDYIFFTGTSHGTDQSPAWILFSLSILPIPSSVFPGSTKMSCLKHREPGLEATSSRGRCPCPWQGGGTG</sequence>
<evidence type="ECO:0000256" key="1">
    <source>
        <dbReference type="ARBA" id="ARBA00009986"/>
    </source>
</evidence>
<dbReference type="AlphaFoldDB" id="A0A8C3RAA0"/>
<name>A0A8C3RAA0_9PASS</name>
<dbReference type="FunFam" id="3.40.605.10:FF:000004">
    <property type="entry name" value="Aldehyde dehydrogenase"/>
    <property type="match status" value="1"/>
</dbReference>
<keyword evidence="2" id="KW-0560">Oxidoreductase</keyword>
<dbReference type="PANTHER" id="PTHR43570:SF2">
    <property type="entry name" value="ALDEHYDE DEHYDROGENASE FAMILY 3 MEMBER B1"/>
    <property type="match status" value="1"/>
</dbReference>
<dbReference type="InterPro" id="IPR016162">
    <property type="entry name" value="Ald_DH_N"/>
</dbReference>
<protein>
    <recommendedName>
        <fullName evidence="3">Aldehyde dehydrogenase domain-containing protein</fullName>
    </recommendedName>
</protein>
<dbReference type="Gene3D" id="3.40.605.10">
    <property type="entry name" value="Aldehyde Dehydrogenase, Chain A, domain 1"/>
    <property type="match status" value="1"/>
</dbReference>
<dbReference type="GO" id="GO:0004028">
    <property type="term" value="F:3-chloroallyl aldehyde dehydrogenase activity"/>
    <property type="evidence" value="ECO:0007669"/>
    <property type="project" value="TreeGrafter"/>
</dbReference>
<dbReference type="PANTHER" id="PTHR43570">
    <property type="entry name" value="ALDEHYDE DEHYDROGENASE"/>
    <property type="match status" value="1"/>
</dbReference>
<accession>A0A8C3RAA0</accession>
<evidence type="ECO:0000313" key="4">
    <source>
        <dbReference type="Ensembl" id="ENSCRFP00000017230.1"/>
    </source>
</evidence>
<reference evidence="4" key="1">
    <citation type="submission" date="2025-08" db="UniProtKB">
        <authorList>
            <consortium name="Ensembl"/>
        </authorList>
    </citation>
    <scope>IDENTIFICATION</scope>
</reference>
<evidence type="ECO:0000313" key="5">
    <source>
        <dbReference type="Proteomes" id="UP000694396"/>
    </source>
</evidence>